<keyword evidence="1 2" id="KW-0443">Lipid metabolism</keyword>
<feature type="active site" description="Proton acceptor" evidence="2">
    <location>
        <position position="476"/>
    </location>
</feature>
<feature type="compositionally biased region" description="Low complexity" evidence="3">
    <location>
        <begin position="77"/>
        <end position="92"/>
    </location>
</feature>
<proteinExistence type="predicted"/>
<sequence>MSWIAVNFQLVKYSSVEGTHWFYDPVHPSTIQFLLDSQWQPWDVGWVKQRAQDPEIRRIAEDAETRLVHNPSFGYRPWPTHSPTTSTPQNSSLRVGVHPISHRVPQSPLKSDTSSSSKAGSSAHHRYNSLPQLSTSPISPLTAGSNQSLQSPASYNSPYSAQRSHLTTVAATPLTSTITAKPQQSHDPAALQQLNPPELAPREHHRGSIPPPTPPLEYSPSITGGSDPPEYPTREQPKSSSYSQTAIAYPPSSHISAHEASSAPINVSINRETKVLLSLDGDGIRGLTAALLVESLVNAVCSRLGRQLDPHQIFDLMGGVSTGGLLAIMIGRLRMRAHKAREAYLDIVKHVYNDKFEFFSSFAPDTNAPPHTQVDRGLEQSIKDMVISQDVNPEEKFFDERPGATKVFTISTKVEIGCNQAAAIIRSYPTRRMAGPEVDPDLSLWQAIHYTLAAPRYISNEGSRERRTIIEPGFVDYGASKNNPVRDLFYECRKLYSYGNDTMVIVSIGTGTGCDRLCEVTDMANSVEDRKAEAKFAGDKFEADMHDLRDRGWMKYFRFNVPDLFDVPLDESGQLDHLMMKTHAYLAQPEVSQQFYGCVEAIAATVVGDLKAWPRTAL</sequence>
<feature type="active site" description="Nucleophile" evidence="2">
    <location>
        <position position="321"/>
    </location>
</feature>
<dbReference type="Proteomes" id="UP000799778">
    <property type="component" value="Unassembled WGS sequence"/>
</dbReference>
<evidence type="ECO:0000259" key="4">
    <source>
        <dbReference type="PROSITE" id="PS51635"/>
    </source>
</evidence>
<reference evidence="5" key="1">
    <citation type="journal article" date="2020" name="Stud. Mycol.">
        <title>101 Dothideomycetes genomes: a test case for predicting lifestyles and emergence of pathogens.</title>
        <authorList>
            <person name="Haridas S."/>
            <person name="Albert R."/>
            <person name="Binder M."/>
            <person name="Bloem J."/>
            <person name="Labutti K."/>
            <person name="Salamov A."/>
            <person name="Andreopoulos B."/>
            <person name="Baker S."/>
            <person name="Barry K."/>
            <person name="Bills G."/>
            <person name="Bluhm B."/>
            <person name="Cannon C."/>
            <person name="Castanera R."/>
            <person name="Culley D."/>
            <person name="Daum C."/>
            <person name="Ezra D."/>
            <person name="Gonzalez J."/>
            <person name="Henrissat B."/>
            <person name="Kuo A."/>
            <person name="Liang C."/>
            <person name="Lipzen A."/>
            <person name="Lutzoni F."/>
            <person name="Magnuson J."/>
            <person name="Mondo S."/>
            <person name="Nolan M."/>
            <person name="Ohm R."/>
            <person name="Pangilinan J."/>
            <person name="Park H.-J."/>
            <person name="Ramirez L."/>
            <person name="Alfaro M."/>
            <person name="Sun H."/>
            <person name="Tritt A."/>
            <person name="Yoshinaga Y."/>
            <person name="Zwiers L.-H."/>
            <person name="Turgeon B."/>
            <person name="Goodwin S."/>
            <person name="Spatafora J."/>
            <person name="Crous P."/>
            <person name="Grigoriev I."/>
        </authorList>
    </citation>
    <scope>NUCLEOTIDE SEQUENCE</scope>
    <source>
        <strain evidence="5">CBS 175.79</strain>
    </source>
</reference>
<protein>
    <submittedName>
        <fullName evidence="5">FabD/lysophospholipase-like protein</fullName>
    </submittedName>
</protein>
<dbReference type="OrthoDB" id="1658288at2759"/>
<evidence type="ECO:0000256" key="1">
    <source>
        <dbReference type="ARBA" id="ARBA00023098"/>
    </source>
</evidence>
<evidence type="ECO:0000313" key="5">
    <source>
        <dbReference type="EMBL" id="KAF2012583.1"/>
    </source>
</evidence>
<dbReference type="PANTHER" id="PTHR24185">
    <property type="entry name" value="CALCIUM-INDEPENDENT PHOSPHOLIPASE A2-GAMMA"/>
    <property type="match status" value="1"/>
</dbReference>
<dbReference type="GO" id="GO:0016020">
    <property type="term" value="C:membrane"/>
    <property type="evidence" value="ECO:0007669"/>
    <property type="project" value="TreeGrafter"/>
</dbReference>
<feature type="domain" description="PNPLA" evidence="4">
    <location>
        <begin position="277"/>
        <end position="489"/>
    </location>
</feature>
<dbReference type="GO" id="GO:0047499">
    <property type="term" value="F:calcium-independent phospholipase A2 activity"/>
    <property type="evidence" value="ECO:0007669"/>
    <property type="project" value="TreeGrafter"/>
</dbReference>
<dbReference type="AlphaFoldDB" id="A0A6A5XHZ8"/>
<dbReference type="GeneID" id="54279838"/>
<name>A0A6A5XHZ8_9PLEO</name>
<gene>
    <name evidence="5" type="ORF">BU24DRAFT_254819</name>
</gene>
<dbReference type="SUPFAM" id="SSF52151">
    <property type="entry name" value="FabD/lysophospholipase-like"/>
    <property type="match status" value="1"/>
</dbReference>
<evidence type="ECO:0000256" key="3">
    <source>
        <dbReference type="SAM" id="MobiDB-lite"/>
    </source>
</evidence>
<keyword evidence="2" id="KW-0378">Hydrolase</keyword>
<dbReference type="InterPro" id="IPR002641">
    <property type="entry name" value="PNPLA_dom"/>
</dbReference>
<comment type="caution">
    <text evidence="2">Lacks conserved residue(s) required for the propagation of feature annotation.</text>
</comment>
<feature type="region of interest" description="Disordered" evidence="3">
    <location>
        <begin position="70"/>
        <end position="160"/>
    </location>
</feature>
<feature type="short sequence motif" description="GXSXG" evidence="2">
    <location>
        <begin position="319"/>
        <end position="323"/>
    </location>
</feature>
<feature type="compositionally biased region" description="Low complexity" evidence="3">
    <location>
        <begin position="107"/>
        <end position="122"/>
    </location>
</feature>
<dbReference type="PANTHER" id="PTHR24185:SF4">
    <property type="entry name" value="SERINE HYDROLASE, PUTATIVE (AFU_ORTHOLOGUE AFUA_2G07870)-RELATED"/>
    <property type="match status" value="1"/>
</dbReference>
<dbReference type="Pfam" id="PF01734">
    <property type="entry name" value="Patatin"/>
    <property type="match status" value="1"/>
</dbReference>
<dbReference type="RefSeq" id="XP_033380922.1">
    <property type="nucleotide sequence ID" value="XM_033522441.1"/>
</dbReference>
<keyword evidence="2" id="KW-0442">Lipid degradation</keyword>
<feature type="region of interest" description="Disordered" evidence="3">
    <location>
        <begin position="199"/>
        <end position="245"/>
    </location>
</feature>
<dbReference type="EMBL" id="ML978072">
    <property type="protein sequence ID" value="KAF2012583.1"/>
    <property type="molecule type" value="Genomic_DNA"/>
</dbReference>
<dbReference type="PROSITE" id="PS51635">
    <property type="entry name" value="PNPLA"/>
    <property type="match status" value="1"/>
</dbReference>
<feature type="compositionally biased region" description="Polar residues" evidence="3">
    <location>
        <begin position="129"/>
        <end position="160"/>
    </location>
</feature>
<dbReference type="Gene3D" id="3.40.1090.10">
    <property type="entry name" value="Cytosolic phospholipase A2 catalytic domain"/>
    <property type="match status" value="1"/>
</dbReference>
<dbReference type="GO" id="GO:0016042">
    <property type="term" value="P:lipid catabolic process"/>
    <property type="evidence" value="ECO:0007669"/>
    <property type="project" value="UniProtKB-UniRule"/>
</dbReference>
<dbReference type="GO" id="GO:0046486">
    <property type="term" value="P:glycerolipid metabolic process"/>
    <property type="evidence" value="ECO:0007669"/>
    <property type="project" value="UniProtKB-ARBA"/>
</dbReference>
<evidence type="ECO:0000256" key="2">
    <source>
        <dbReference type="PROSITE-ProRule" id="PRU01161"/>
    </source>
</evidence>
<accession>A0A6A5XHZ8</accession>
<evidence type="ECO:0000313" key="6">
    <source>
        <dbReference type="Proteomes" id="UP000799778"/>
    </source>
</evidence>
<keyword evidence="6" id="KW-1185">Reference proteome</keyword>
<dbReference type="InterPro" id="IPR016035">
    <property type="entry name" value="Acyl_Trfase/lysoPLipase"/>
</dbReference>
<organism evidence="5 6">
    <name type="scientific">Aaosphaeria arxii CBS 175.79</name>
    <dbReference type="NCBI Taxonomy" id="1450172"/>
    <lineage>
        <taxon>Eukaryota</taxon>
        <taxon>Fungi</taxon>
        <taxon>Dikarya</taxon>
        <taxon>Ascomycota</taxon>
        <taxon>Pezizomycotina</taxon>
        <taxon>Dothideomycetes</taxon>
        <taxon>Pleosporomycetidae</taxon>
        <taxon>Pleosporales</taxon>
        <taxon>Pleosporales incertae sedis</taxon>
        <taxon>Aaosphaeria</taxon>
    </lineage>
</organism>
<dbReference type="GO" id="GO:0019369">
    <property type="term" value="P:arachidonate metabolic process"/>
    <property type="evidence" value="ECO:0007669"/>
    <property type="project" value="TreeGrafter"/>
</dbReference>
<feature type="short sequence motif" description="GXGXXG" evidence="2">
    <location>
        <begin position="281"/>
        <end position="286"/>
    </location>
</feature>